<protein>
    <submittedName>
        <fullName evidence="1">Uncharacterized protein</fullName>
    </submittedName>
</protein>
<keyword evidence="2" id="KW-1185">Reference proteome</keyword>
<name>W9QE09_9ROSA</name>
<organism evidence="1 2">
    <name type="scientific">Morus notabilis</name>
    <dbReference type="NCBI Taxonomy" id="981085"/>
    <lineage>
        <taxon>Eukaryota</taxon>
        <taxon>Viridiplantae</taxon>
        <taxon>Streptophyta</taxon>
        <taxon>Embryophyta</taxon>
        <taxon>Tracheophyta</taxon>
        <taxon>Spermatophyta</taxon>
        <taxon>Magnoliopsida</taxon>
        <taxon>eudicotyledons</taxon>
        <taxon>Gunneridae</taxon>
        <taxon>Pentapetalae</taxon>
        <taxon>rosids</taxon>
        <taxon>fabids</taxon>
        <taxon>Rosales</taxon>
        <taxon>Moraceae</taxon>
        <taxon>Moreae</taxon>
        <taxon>Morus</taxon>
    </lineage>
</organism>
<evidence type="ECO:0000313" key="2">
    <source>
        <dbReference type="Proteomes" id="UP000030645"/>
    </source>
</evidence>
<proteinExistence type="predicted"/>
<dbReference type="Proteomes" id="UP000030645">
    <property type="component" value="Unassembled WGS sequence"/>
</dbReference>
<sequence>MALSLSTKRDEPCIENGGRSRSSIITPLKSSWIGATSLITIDLTDERFVGLHS</sequence>
<dbReference type="AlphaFoldDB" id="W9QE09"/>
<dbReference type="EMBL" id="KE343450">
    <property type="protein sequence ID" value="EXB29869.1"/>
    <property type="molecule type" value="Genomic_DNA"/>
</dbReference>
<gene>
    <name evidence="1" type="ORF">L484_016359</name>
</gene>
<evidence type="ECO:0000313" key="1">
    <source>
        <dbReference type="EMBL" id="EXB29869.1"/>
    </source>
</evidence>
<accession>W9QE09</accession>
<reference evidence="2" key="1">
    <citation type="submission" date="2013-01" db="EMBL/GenBank/DDBJ databases">
        <title>Draft Genome Sequence of a Mulberry Tree, Morus notabilis C.K. Schneid.</title>
        <authorList>
            <person name="He N."/>
            <person name="Zhao S."/>
        </authorList>
    </citation>
    <scope>NUCLEOTIDE SEQUENCE</scope>
</reference>